<dbReference type="EMBL" id="MTYJ01000011">
    <property type="protein sequence ID" value="OQV23544.1"/>
    <property type="molecule type" value="Genomic_DNA"/>
</dbReference>
<gene>
    <name evidence="1" type="ORF">BV898_02661</name>
</gene>
<protein>
    <submittedName>
        <fullName evidence="1">Uncharacterized protein</fullName>
    </submittedName>
</protein>
<dbReference type="AlphaFoldDB" id="A0A1W0X807"/>
<evidence type="ECO:0000313" key="1">
    <source>
        <dbReference type="EMBL" id="OQV23544.1"/>
    </source>
</evidence>
<keyword evidence="2" id="KW-1185">Reference proteome</keyword>
<organism evidence="1 2">
    <name type="scientific">Hypsibius exemplaris</name>
    <name type="common">Freshwater tardigrade</name>
    <dbReference type="NCBI Taxonomy" id="2072580"/>
    <lineage>
        <taxon>Eukaryota</taxon>
        <taxon>Metazoa</taxon>
        <taxon>Ecdysozoa</taxon>
        <taxon>Tardigrada</taxon>
        <taxon>Eutardigrada</taxon>
        <taxon>Parachela</taxon>
        <taxon>Hypsibioidea</taxon>
        <taxon>Hypsibiidae</taxon>
        <taxon>Hypsibius</taxon>
    </lineage>
</organism>
<evidence type="ECO:0000313" key="2">
    <source>
        <dbReference type="Proteomes" id="UP000192578"/>
    </source>
</evidence>
<comment type="caution">
    <text evidence="1">The sequence shown here is derived from an EMBL/GenBank/DDBJ whole genome shotgun (WGS) entry which is preliminary data.</text>
</comment>
<reference evidence="2" key="1">
    <citation type="submission" date="2017-01" db="EMBL/GenBank/DDBJ databases">
        <title>Comparative genomics of anhydrobiosis in the tardigrade Hypsibius dujardini.</title>
        <authorList>
            <person name="Yoshida Y."/>
            <person name="Koutsovoulos G."/>
            <person name="Laetsch D."/>
            <person name="Stevens L."/>
            <person name="Kumar S."/>
            <person name="Horikawa D."/>
            <person name="Ishino K."/>
            <person name="Komine S."/>
            <person name="Tomita M."/>
            <person name="Blaxter M."/>
            <person name="Arakawa K."/>
        </authorList>
    </citation>
    <scope>NUCLEOTIDE SEQUENCE [LARGE SCALE GENOMIC DNA]</scope>
    <source>
        <strain evidence="2">Z151</strain>
    </source>
</reference>
<dbReference type="Proteomes" id="UP000192578">
    <property type="component" value="Unassembled WGS sequence"/>
</dbReference>
<sequence length="72" mass="8353">MKQDCLIDAVLFYEDDKRQRCTVMVRSREELMDLNLMLEHFGDVYDRDSALQALNKLIELMGTKAGPPFDQA</sequence>
<proteinExistence type="predicted"/>
<accession>A0A1W0X807</accession>
<name>A0A1W0X807_HYPEX</name>